<evidence type="ECO:0000259" key="7">
    <source>
        <dbReference type="PROSITE" id="PS50026"/>
    </source>
</evidence>
<feature type="transmembrane region" description="Helical" evidence="6">
    <location>
        <begin position="88"/>
        <end position="110"/>
    </location>
</feature>
<dbReference type="PROSITE" id="PS01186">
    <property type="entry name" value="EGF_2"/>
    <property type="match status" value="1"/>
</dbReference>
<evidence type="ECO:0000256" key="6">
    <source>
        <dbReference type="SAM" id="Phobius"/>
    </source>
</evidence>
<reference evidence="8" key="1">
    <citation type="journal article" date="2019" name="bioRxiv">
        <title>The Genome of the Zebra Mussel, Dreissena polymorpha: A Resource for Invasive Species Research.</title>
        <authorList>
            <person name="McCartney M.A."/>
            <person name="Auch B."/>
            <person name="Kono T."/>
            <person name="Mallez S."/>
            <person name="Zhang Y."/>
            <person name="Obille A."/>
            <person name="Becker A."/>
            <person name="Abrahante J.E."/>
            <person name="Garbe J."/>
            <person name="Badalamenti J.P."/>
            <person name="Herman A."/>
            <person name="Mangelson H."/>
            <person name="Liachko I."/>
            <person name="Sullivan S."/>
            <person name="Sone E.D."/>
            <person name="Koren S."/>
            <person name="Silverstein K.A.T."/>
            <person name="Beckman K.B."/>
            <person name="Gohl D.M."/>
        </authorList>
    </citation>
    <scope>NUCLEOTIDE SEQUENCE</scope>
    <source>
        <strain evidence="8">Duluth1</strain>
        <tissue evidence="8">Whole animal</tissue>
    </source>
</reference>
<evidence type="ECO:0000313" key="9">
    <source>
        <dbReference type="Proteomes" id="UP000828390"/>
    </source>
</evidence>
<evidence type="ECO:0000256" key="2">
    <source>
        <dbReference type="ARBA" id="ARBA00022729"/>
    </source>
</evidence>
<dbReference type="Pfam" id="PF00008">
    <property type="entry name" value="EGF"/>
    <property type="match status" value="1"/>
</dbReference>
<evidence type="ECO:0000256" key="4">
    <source>
        <dbReference type="ARBA" id="ARBA00023157"/>
    </source>
</evidence>
<keyword evidence="4 5" id="KW-1015">Disulfide bond</keyword>
<protein>
    <recommendedName>
        <fullName evidence="7">EGF-like domain-containing protein</fullName>
    </recommendedName>
</protein>
<dbReference type="EMBL" id="JAIWYP010000014">
    <property type="protein sequence ID" value="KAH3711521.1"/>
    <property type="molecule type" value="Genomic_DNA"/>
</dbReference>
<dbReference type="SMART" id="SM00181">
    <property type="entry name" value="EGF"/>
    <property type="match status" value="2"/>
</dbReference>
<dbReference type="PROSITE" id="PS00022">
    <property type="entry name" value="EGF_1"/>
    <property type="match status" value="2"/>
</dbReference>
<dbReference type="GO" id="GO:0007219">
    <property type="term" value="P:Notch signaling pathway"/>
    <property type="evidence" value="ECO:0007669"/>
    <property type="project" value="TreeGrafter"/>
</dbReference>
<keyword evidence="3" id="KW-0677">Repeat</keyword>
<dbReference type="InterPro" id="IPR000742">
    <property type="entry name" value="EGF"/>
</dbReference>
<keyword evidence="6" id="KW-0812">Transmembrane</keyword>
<feature type="domain" description="EGF-like" evidence="7">
    <location>
        <begin position="29"/>
        <end position="65"/>
    </location>
</feature>
<feature type="disulfide bond" evidence="5">
    <location>
        <begin position="55"/>
        <end position="64"/>
    </location>
</feature>
<dbReference type="PANTHER" id="PTHR12916:SF4">
    <property type="entry name" value="UNINFLATABLE, ISOFORM C"/>
    <property type="match status" value="1"/>
</dbReference>
<name>A0A9D3Z693_DREPO</name>
<dbReference type="GO" id="GO:0005112">
    <property type="term" value="F:Notch binding"/>
    <property type="evidence" value="ECO:0007669"/>
    <property type="project" value="TreeGrafter"/>
</dbReference>
<gene>
    <name evidence="8" type="ORF">DPMN_071190</name>
</gene>
<dbReference type="SUPFAM" id="SSF57196">
    <property type="entry name" value="EGF/Laminin"/>
    <property type="match status" value="1"/>
</dbReference>
<feature type="domain" description="EGF-like" evidence="7">
    <location>
        <begin position="1"/>
        <end position="27"/>
    </location>
</feature>
<dbReference type="FunFam" id="2.10.25.10:FF:000095">
    <property type="entry name" value="Notch, isoform B"/>
    <property type="match status" value="1"/>
</dbReference>
<comment type="caution">
    <text evidence="8">The sequence shown here is derived from an EMBL/GenBank/DDBJ whole genome shotgun (WGS) entry which is preliminary data.</text>
</comment>
<keyword evidence="2" id="KW-0732">Signal</keyword>
<proteinExistence type="predicted"/>
<evidence type="ECO:0000313" key="8">
    <source>
        <dbReference type="EMBL" id="KAH3711521.1"/>
    </source>
</evidence>
<organism evidence="8 9">
    <name type="scientific">Dreissena polymorpha</name>
    <name type="common">Zebra mussel</name>
    <name type="synonym">Mytilus polymorpha</name>
    <dbReference type="NCBI Taxonomy" id="45954"/>
    <lineage>
        <taxon>Eukaryota</taxon>
        <taxon>Metazoa</taxon>
        <taxon>Spiralia</taxon>
        <taxon>Lophotrochozoa</taxon>
        <taxon>Mollusca</taxon>
        <taxon>Bivalvia</taxon>
        <taxon>Autobranchia</taxon>
        <taxon>Heteroconchia</taxon>
        <taxon>Euheterodonta</taxon>
        <taxon>Imparidentia</taxon>
        <taxon>Neoheterodontei</taxon>
        <taxon>Myida</taxon>
        <taxon>Dreissenoidea</taxon>
        <taxon>Dreissenidae</taxon>
        <taxon>Dreissena</taxon>
    </lineage>
</organism>
<dbReference type="PANTHER" id="PTHR12916">
    <property type="entry name" value="CYTOCHROME C OXIDASE POLYPEPTIDE VIC-2"/>
    <property type="match status" value="1"/>
</dbReference>
<keyword evidence="6" id="KW-1133">Transmembrane helix</keyword>
<keyword evidence="6" id="KW-0472">Membrane</keyword>
<evidence type="ECO:0000256" key="3">
    <source>
        <dbReference type="ARBA" id="ARBA00022737"/>
    </source>
</evidence>
<dbReference type="PROSITE" id="PS50026">
    <property type="entry name" value="EGF_3"/>
    <property type="match status" value="2"/>
</dbReference>
<accession>A0A9D3Z693</accession>
<dbReference type="AlphaFoldDB" id="A0A9D3Z693"/>
<dbReference type="Proteomes" id="UP000828390">
    <property type="component" value="Unassembled WGS sequence"/>
</dbReference>
<reference evidence="8" key="2">
    <citation type="submission" date="2020-11" db="EMBL/GenBank/DDBJ databases">
        <authorList>
            <person name="McCartney M.A."/>
            <person name="Auch B."/>
            <person name="Kono T."/>
            <person name="Mallez S."/>
            <person name="Becker A."/>
            <person name="Gohl D.M."/>
            <person name="Silverstein K.A.T."/>
            <person name="Koren S."/>
            <person name="Bechman K.B."/>
            <person name="Herman A."/>
            <person name="Abrahante J.E."/>
            <person name="Garbe J."/>
        </authorList>
    </citation>
    <scope>NUCLEOTIDE SEQUENCE</scope>
    <source>
        <strain evidence="8">Duluth1</strain>
        <tissue evidence="8">Whole animal</tissue>
    </source>
</reference>
<evidence type="ECO:0000256" key="5">
    <source>
        <dbReference type="PROSITE-ProRule" id="PRU00076"/>
    </source>
</evidence>
<evidence type="ECO:0000256" key="1">
    <source>
        <dbReference type="ARBA" id="ARBA00022536"/>
    </source>
</evidence>
<keyword evidence="1 5" id="KW-0245">EGF-like domain</keyword>
<sequence>MNGGSCAVNGMAFTCSCTSGFHGSNCNETGDTCVSKPCTNGGTCTSAGITFRCLCVSGTTGNTCSQIVATTVSQNETQEQERKTDSLLAVYIVVPILALSGIVIAAIAIYKHKNDNTVDDDNVQNGQATNVLTVDK</sequence>
<feature type="disulfide bond" evidence="5">
    <location>
        <begin position="17"/>
        <end position="26"/>
    </location>
</feature>
<dbReference type="Gene3D" id="2.10.25.10">
    <property type="entry name" value="Laminin"/>
    <property type="match status" value="2"/>
</dbReference>
<keyword evidence="9" id="KW-1185">Reference proteome</keyword>
<comment type="caution">
    <text evidence="5">Lacks conserved residue(s) required for the propagation of feature annotation.</text>
</comment>